<dbReference type="GO" id="GO:0005634">
    <property type="term" value="C:nucleus"/>
    <property type="evidence" value="ECO:0007669"/>
    <property type="project" value="TreeGrafter"/>
</dbReference>
<dbReference type="InterPro" id="IPR052060">
    <property type="entry name" value="Bromo_WD_repeat"/>
</dbReference>
<dbReference type="InterPro" id="IPR057451">
    <property type="entry name" value="BRWD/PHIP_AD"/>
</dbReference>
<dbReference type="STRING" id="387005.A0A183I781"/>
<name>A0A183I781_9BILA</name>
<organism evidence="3">
    <name type="scientific">Onchocerca flexuosa</name>
    <dbReference type="NCBI Taxonomy" id="387005"/>
    <lineage>
        <taxon>Eukaryota</taxon>
        <taxon>Metazoa</taxon>
        <taxon>Ecdysozoa</taxon>
        <taxon>Nematoda</taxon>
        <taxon>Chromadorea</taxon>
        <taxon>Rhabditida</taxon>
        <taxon>Spirurina</taxon>
        <taxon>Spiruromorpha</taxon>
        <taxon>Filarioidea</taxon>
        <taxon>Onchocercidae</taxon>
        <taxon>Onchocerca</taxon>
    </lineage>
</organism>
<dbReference type="AlphaFoldDB" id="A0A183I781"/>
<evidence type="ECO:0000256" key="1">
    <source>
        <dbReference type="SAM" id="MobiDB-lite"/>
    </source>
</evidence>
<evidence type="ECO:0000313" key="3">
    <source>
        <dbReference type="WBParaSite" id="OFLC_0001560601-mRNA-1"/>
    </source>
</evidence>
<proteinExistence type="predicted"/>
<feature type="domain" description="BRWD/PHIP ancillary-like" evidence="2">
    <location>
        <begin position="139"/>
        <end position="223"/>
    </location>
</feature>
<feature type="compositionally biased region" description="Low complexity" evidence="1">
    <location>
        <begin position="83"/>
        <end position="106"/>
    </location>
</feature>
<dbReference type="PANTHER" id="PTHR16266:SF17">
    <property type="entry name" value="BRWD3"/>
    <property type="match status" value="1"/>
</dbReference>
<dbReference type="GO" id="GO:0008360">
    <property type="term" value="P:regulation of cell shape"/>
    <property type="evidence" value="ECO:0007669"/>
    <property type="project" value="TreeGrafter"/>
</dbReference>
<dbReference type="GO" id="GO:0006357">
    <property type="term" value="P:regulation of transcription by RNA polymerase II"/>
    <property type="evidence" value="ECO:0007669"/>
    <property type="project" value="TreeGrafter"/>
</dbReference>
<dbReference type="GO" id="GO:0007010">
    <property type="term" value="P:cytoskeleton organization"/>
    <property type="evidence" value="ECO:0007669"/>
    <property type="project" value="TreeGrafter"/>
</dbReference>
<protein>
    <submittedName>
        <fullName evidence="3">BAH domain-containing protein</fullName>
    </submittedName>
</protein>
<evidence type="ECO:0000259" key="2">
    <source>
        <dbReference type="Pfam" id="PF25313"/>
    </source>
</evidence>
<dbReference type="Pfam" id="PF25313">
    <property type="entry name" value="BRWD_AD"/>
    <property type="match status" value="1"/>
</dbReference>
<dbReference type="PANTHER" id="PTHR16266">
    <property type="entry name" value="WD REPEAT DOMAIN 9"/>
    <property type="match status" value="1"/>
</dbReference>
<feature type="region of interest" description="Disordered" evidence="1">
    <location>
        <begin position="70"/>
        <end position="118"/>
    </location>
</feature>
<reference evidence="3" key="1">
    <citation type="submission" date="2016-06" db="UniProtKB">
        <authorList>
            <consortium name="WormBaseParasite"/>
        </authorList>
    </citation>
    <scope>IDENTIFICATION</scope>
</reference>
<dbReference type="WBParaSite" id="OFLC_0001560601-mRNA-1">
    <property type="protein sequence ID" value="OFLC_0001560601-mRNA-1"/>
    <property type="gene ID" value="OFLC_0001560601"/>
</dbReference>
<accession>A0A183I781</accession>
<sequence>LFLQNQRRRRVEGEVDDGIVTSDTASPIRTSTRRRRQRIVVSDEAEDALSADDNSTDRKCELASSTSQLNYIENEPGPSNIRSSHSTTAALHSSMDSTSSISTPHSLFEQDASPTSRDNYDADADFPRWMRLTQPLRFPYIAQIGDEVVYFRQGHEFYLHAVETKGLYHVTHRLRPLAQLNAEEFCIVEEIRYLRKPYRLTAVKLAQTNAAGIRTGLIFSVKLV</sequence>